<evidence type="ECO:0000313" key="5">
    <source>
        <dbReference type="Proteomes" id="UP000321234"/>
    </source>
</evidence>
<dbReference type="InterPro" id="IPR008391">
    <property type="entry name" value="AXE1_dom"/>
</dbReference>
<evidence type="ECO:0000256" key="2">
    <source>
        <dbReference type="PIRSR" id="PIRSR639069-2"/>
    </source>
</evidence>
<dbReference type="OrthoDB" id="9770528at2"/>
<dbReference type="PANTHER" id="PTHR40111">
    <property type="entry name" value="CEPHALOSPORIN-C DEACETYLASE"/>
    <property type="match status" value="1"/>
</dbReference>
<name>A0A5C8ZE49_9ACTN</name>
<reference evidence="4 5" key="1">
    <citation type="submission" date="2019-07" db="EMBL/GenBank/DDBJ databases">
        <title>Quadrisphaera sp. strain DD2A genome sequencing and assembly.</title>
        <authorList>
            <person name="Kim I."/>
        </authorList>
    </citation>
    <scope>NUCLEOTIDE SEQUENCE [LARGE SCALE GENOMIC DNA]</scope>
    <source>
        <strain evidence="4 5">DD2A</strain>
    </source>
</reference>
<dbReference type="SUPFAM" id="SSF53474">
    <property type="entry name" value="alpha/beta-Hydrolases"/>
    <property type="match status" value="1"/>
</dbReference>
<dbReference type="Pfam" id="PF05448">
    <property type="entry name" value="AXE1"/>
    <property type="match status" value="1"/>
</dbReference>
<feature type="active site" description="Charge relay system" evidence="1">
    <location>
        <position position="283"/>
    </location>
</feature>
<sequence>MLTDMPLDQLRTHRSAHRDPEGLVDFWDSTLAQARAAGGDVVVVPQPTPLTSVDVYDVTFPGFDGQPVRAWLRVPAGAVAAAEASGRGLPTVVQFVGYGGGRGEPADDLLFASCGFAHLHVDTRGQGSTWSRGTTPDLGTADPLSHSPQFPGVMTRGITSPETSYYRRLFTDAARAVDAARTLAVVDSARVAVYGGSQGGAMAIAAGALVPDVGAVVAHVPFLCDIRRAMTITDADPFHELVRYLAVHRDEVDAVHRTLDHIDGVGFARRGRAPARFTAALMDAVVPPSGPFAAHAEWGGADASVHKEIEVWPYNGHEGGGSVDEVAAVEFFRRHLG</sequence>
<keyword evidence="5" id="KW-1185">Reference proteome</keyword>
<dbReference type="EMBL" id="VKAC01000008">
    <property type="protein sequence ID" value="TXR55451.1"/>
    <property type="molecule type" value="Genomic_DNA"/>
</dbReference>
<evidence type="ECO:0000259" key="3">
    <source>
        <dbReference type="Pfam" id="PF05448"/>
    </source>
</evidence>
<feature type="active site" description="Charge relay system" evidence="1">
    <location>
        <position position="317"/>
    </location>
</feature>
<dbReference type="PANTHER" id="PTHR40111:SF1">
    <property type="entry name" value="CEPHALOSPORIN-C DEACETYLASE"/>
    <property type="match status" value="1"/>
</dbReference>
<feature type="domain" description="Acetyl xylan esterase" evidence="3">
    <location>
        <begin position="2"/>
        <end position="333"/>
    </location>
</feature>
<dbReference type="InterPro" id="IPR029058">
    <property type="entry name" value="AB_hydrolase_fold"/>
</dbReference>
<dbReference type="Gene3D" id="3.40.50.1820">
    <property type="entry name" value="alpha/beta hydrolase"/>
    <property type="match status" value="1"/>
</dbReference>
<protein>
    <submittedName>
        <fullName evidence="4">Acetylxylan esterase</fullName>
    </submittedName>
</protein>
<organism evidence="4 5">
    <name type="scientific">Quadrisphaera setariae</name>
    <dbReference type="NCBI Taxonomy" id="2593304"/>
    <lineage>
        <taxon>Bacteria</taxon>
        <taxon>Bacillati</taxon>
        <taxon>Actinomycetota</taxon>
        <taxon>Actinomycetes</taxon>
        <taxon>Kineosporiales</taxon>
        <taxon>Kineosporiaceae</taxon>
        <taxon>Quadrisphaera</taxon>
    </lineage>
</organism>
<dbReference type="AlphaFoldDB" id="A0A5C8ZE49"/>
<proteinExistence type="predicted"/>
<accession>A0A5C8ZE49</accession>
<dbReference type="InterPro" id="IPR039069">
    <property type="entry name" value="CE7"/>
</dbReference>
<feature type="binding site" evidence="2">
    <location>
        <position position="98"/>
    </location>
    <ligand>
        <name>substrate</name>
    </ligand>
</feature>
<comment type="caution">
    <text evidence="4">The sequence shown here is derived from an EMBL/GenBank/DDBJ whole genome shotgun (WGS) entry which is preliminary data.</text>
</comment>
<evidence type="ECO:0000313" key="4">
    <source>
        <dbReference type="EMBL" id="TXR55451.1"/>
    </source>
</evidence>
<dbReference type="Proteomes" id="UP000321234">
    <property type="component" value="Unassembled WGS sequence"/>
</dbReference>
<dbReference type="GO" id="GO:0052689">
    <property type="term" value="F:carboxylic ester hydrolase activity"/>
    <property type="evidence" value="ECO:0007669"/>
    <property type="project" value="TreeGrafter"/>
</dbReference>
<evidence type="ECO:0000256" key="1">
    <source>
        <dbReference type="PIRSR" id="PIRSR639069-1"/>
    </source>
</evidence>
<dbReference type="GO" id="GO:0005976">
    <property type="term" value="P:polysaccharide metabolic process"/>
    <property type="evidence" value="ECO:0007669"/>
    <property type="project" value="TreeGrafter"/>
</dbReference>
<gene>
    <name evidence="4" type="ORF">FMM08_14105</name>
</gene>
<feature type="active site" description="Nucleophile" evidence="1">
    <location>
        <position position="197"/>
    </location>
</feature>